<dbReference type="GO" id="GO:0016853">
    <property type="term" value="F:isomerase activity"/>
    <property type="evidence" value="ECO:0007669"/>
    <property type="project" value="UniProtKB-KW"/>
</dbReference>
<reference evidence="2 3" key="1">
    <citation type="submission" date="2017-11" db="EMBL/GenBank/DDBJ databases">
        <title>Isolation and Characterization of Methanofollis Species from Methane Seep Offshore SW Taiwan.</title>
        <authorList>
            <person name="Teng N.-H."/>
            <person name="Lai M.-C."/>
            <person name="Chen S.-C."/>
        </authorList>
    </citation>
    <scope>NUCLEOTIDE SEQUENCE [LARGE SCALE GENOMIC DNA]</scope>
    <source>
        <strain evidence="2 3">FWC-SCC2</strain>
    </source>
</reference>
<proteinExistence type="predicted"/>
<dbReference type="OrthoDB" id="59344at2157"/>
<dbReference type="Proteomes" id="UP000292580">
    <property type="component" value="Unassembled WGS sequence"/>
</dbReference>
<dbReference type="AlphaFoldDB" id="A0A483CV27"/>
<dbReference type="RefSeq" id="WP_130646634.1">
    <property type="nucleotide sequence ID" value="NZ_PGCL01000002.1"/>
</dbReference>
<evidence type="ECO:0000313" key="2">
    <source>
        <dbReference type="EMBL" id="TAJ44827.1"/>
    </source>
</evidence>
<dbReference type="PANTHER" id="PTHR12110">
    <property type="entry name" value="HYDROXYPYRUVATE ISOMERASE"/>
    <property type="match status" value="1"/>
</dbReference>
<dbReference type="InterPro" id="IPR050312">
    <property type="entry name" value="IolE/XylAMocC-like"/>
</dbReference>
<keyword evidence="3" id="KW-1185">Reference proteome</keyword>
<dbReference type="Gene3D" id="3.20.20.150">
    <property type="entry name" value="Divalent-metal-dependent TIM barrel enzymes"/>
    <property type="match status" value="1"/>
</dbReference>
<dbReference type="EMBL" id="PGCL01000002">
    <property type="protein sequence ID" value="TAJ44827.1"/>
    <property type="molecule type" value="Genomic_DNA"/>
</dbReference>
<dbReference type="SUPFAM" id="SSF51658">
    <property type="entry name" value="Xylose isomerase-like"/>
    <property type="match status" value="1"/>
</dbReference>
<dbReference type="InterPro" id="IPR013022">
    <property type="entry name" value="Xyl_isomerase-like_TIM-brl"/>
</dbReference>
<dbReference type="InterPro" id="IPR036237">
    <property type="entry name" value="Xyl_isomerase-like_sf"/>
</dbReference>
<dbReference type="Pfam" id="PF01261">
    <property type="entry name" value="AP_endonuc_2"/>
    <property type="match status" value="1"/>
</dbReference>
<accession>A0A483CV27</accession>
<evidence type="ECO:0000313" key="3">
    <source>
        <dbReference type="Proteomes" id="UP000292580"/>
    </source>
</evidence>
<gene>
    <name evidence="2" type="ORF">CUJ86_05920</name>
</gene>
<protein>
    <submittedName>
        <fullName evidence="2">Sugar phosphate isomerase/epimerase</fullName>
    </submittedName>
</protein>
<comment type="caution">
    <text evidence="2">The sequence shown here is derived from an EMBL/GenBank/DDBJ whole genome shotgun (WGS) entry which is preliminary data.</text>
</comment>
<evidence type="ECO:0000259" key="1">
    <source>
        <dbReference type="Pfam" id="PF01261"/>
    </source>
</evidence>
<sequence>MIRPGVSSMFFHEHPIDEIFSSVEEAGLSGIEFWVETPHFWLRGLPLADIDAAVREHPALSPISVHAPVLDLNPCSINPRVAMASVQYAVEAVDLAEAVGAAVLTVHPGRRTARRSPSAYDYERFEGYLSRLGEAAGGKGVRVAIENMEPRVNSLLCSPGAVREVLDEHSWLWFTLDVAHAMNASPQGVIRYIETCGDRCANVHLSAAMDGRMHLPVDGDRRIATIIRSLADAGYDGPLTLEIDDQAFSRPLSLEEKIGILRRQRVFIEDCLR</sequence>
<feature type="domain" description="Xylose isomerase-like TIM barrel" evidence="1">
    <location>
        <begin position="22"/>
        <end position="263"/>
    </location>
</feature>
<organism evidence="2 3">
    <name type="scientific">Methanofollis fontis</name>
    <dbReference type="NCBI Taxonomy" id="2052832"/>
    <lineage>
        <taxon>Archaea</taxon>
        <taxon>Methanobacteriati</taxon>
        <taxon>Methanobacteriota</taxon>
        <taxon>Stenosarchaea group</taxon>
        <taxon>Methanomicrobia</taxon>
        <taxon>Methanomicrobiales</taxon>
        <taxon>Methanomicrobiaceae</taxon>
        <taxon>Methanofollis</taxon>
    </lineage>
</organism>
<name>A0A483CV27_9EURY</name>
<dbReference type="PANTHER" id="PTHR12110:SF21">
    <property type="entry name" value="XYLOSE ISOMERASE-LIKE TIM BARREL DOMAIN-CONTAINING PROTEIN"/>
    <property type="match status" value="1"/>
</dbReference>
<keyword evidence="2" id="KW-0413">Isomerase</keyword>